<dbReference type="GO" id="GO:0000785">
    <property type="term" value="C:chromatin"/>
    <property type="evidence" value="ECO:0007669"/>
    <property type="project" value="TreeGrafter"/>
</dbReference>
<dbReference type="GO" id="GO:0042393">
    <property type="term" value="F:histone binding"/>
    <property type="evidence" value="ECO:0007669"/>
    <property type="project" value="TreeGrafter"/>
</dbReference>
<dbReference type="InterPro" id="IPR049730">
    <property type="entry name" value="SNF2/RAD54-like_C"/>
</dbReference>
<keyword evidence="9" id="KW-0539">Nucleus</keyword>
<dbReference type="Proteomes" id="UP000224634">
    <property type="component" value="Unassembled WGS sequence"/>
</dbReference>
<feature type="compositionally biased region" description="Basic and acidic residues" evidence="10">
    <location>
        <begin position="1243"/>
        <end position="1255"/>
    </location>
</feature>
<dbReference type="InterPro" id="IPR038718">
    <property type="entry name" value="SNF2-like_sf"/>
</dbReference>
<keyword evidence="7" id="KW-0862">Zinc</keyword>
<dbReference type="InterPro" id="IPR013083">
    <property type="entry name" value="Znf_RING/FYVE/PHD"/>
</dbReference>
<dbReference type="PANTHER" id="PTHR45623">
    <property type="entry name" value="CHROMODOMAIN-HELICASE-DNA-BINDING PROTEIN 3-RELATED-RELATED"/>
    <property type="match status" value="1"/>
</dbReference>
<evidence type="ECO:0000256" key="3">
    <source>
        <dbReference type="ARBA" id="ARBA00022723"/>
    </source>
</evidence>
<dbReference type="InterPro" id="IPR001650">
    <property type="entry name" value="Helicase_C-like"/>
</dbReference>
<dbReference type="InterPro" id="IPR055565">
    <property type="entry name" value="DUF7141"/>
</dbReference>
<dbReference type="GO" id="GO:0016887">
    <property type="term" value="F:ATP hydrolysis activity"/>
    <property type="evidence" value="ECO:0007669"/>
    <property type="project" value="TreeGrafter"/>
</dbReference>
<dbReference type="GO" id="GO:0140658">
    <property type="term" value="F:ATP-dependent chromatin remodeler activity"/>
    <property type="evidence" value="ECO:0007669"/>
    <property type="project" value="TreeGrafter"/>
</dbReference>
<dbReference type="Pfam" id="PF23615">
    <property type="entry name" value="Chromo_MIT1"/>
    <property type="match status" value="1"/>
</dbReference>
<evidence type="ECO:0000256" key="4">
    <source>
        <dbReference type="ARBA" id="ARBA00022741"/>
    </source>
</evidence>
<evidence type="ECO:0000256" key="10">
    <source>
        <dbReference type="SAM" id="MobiDB-lite"/>
    </source>
</evidence>
<comment type="caution">
    <text evidence="13">The sequence shown here is derived from an EMBL/GenBank/DDBJ whole genome shotgun (WGS) entry which is preliminary data.</text>
</comment>
<dbReference type="CDD" id="cd17919">
    <property type="entry name" value="DEXHc_Snf"/>
    <property type="match status" value="1"/>
</dbReference>
<feature type="region of interest" description="Disordered" evidence="10">
    <location>
        <begin position="1267"/>
        <end position="1306"/>
    </location>
</feature>
<evidence type="ECO:0000256" key="7">
    <source>
        <dbReference type="ARBA" id="ARBA00022833"/>
    </source>
</evidence>
<gene>
    <name evidence="13" type="ORF">AJ80_03525</name>
</gene>
<dbReference type="InterPro" id="IPR011011">
    <property type="entry name" value="Znf_FYVE_PHD"/>
</dbReference>
<dbReference type="STRING" id="1447883.A0A2B7Y9M1"/>
<evidence type="ECO:0000256" key="1">
    <source>
        <dbReference type="ARBA" id="ARBA00004123"/>
    </source>
</evidence>
<evidence type="ECO:0000256" key="6">
    <source>
        <dbReference type="ARBA" id="ARBA00022801"/>
    </source>
</evidence>
<organism evidence="13 14">
    <name type="scientific">Polytolypa hystricis (strain UAMH7299)</name>
    <dbReference type="NCBI Taxonomy" id="1447883"/>
    <lineage>
        <taxon>Eukaryota</taxon>
        <taxon>Fungi</taxon>
        <taxon>Dikarya</taxon>
        <taxon>Ascomycota</taxon>
        <taxon>Pezizomycotina</taxon>
        <taxon>Eurotiomycetes</taxon>
        <taxon>Eurotiomycetidae</taxon>
        <taxon>Onygenales</taxon>
        <taxon>Onygenales incertae sedis</taxon>
        <taxon>Polytolypa</taxon>
    </lineage>
</organism>
<dbReference type="SMART" id="SM00249">
    <property type="entry name" value="PHD"/>
    <property type="match status" value="2"/>
</dbReference>
<keyword evidence="8" id="KW-0067">ATP-binding</keyword>
<feature type="compositionally biased region" description="Polar residues" evidence="10">
    <location>
        <begin position="1267"/>
        <end position="1279"/>
    </location>
</feature>
<feature type="domain" description="Helicase C-terminal" evidence="12">
    <location>
        <begin position="994"/>
        <end position="1145"/>
    </location>
</feature>
<dbReference type="Pfam" id="PF18585">
    <property type="entry name" value="zf-CCCH_6"/>
    <property type="match status" value="1"/>
</dbReference>
<proteinExistence type="predicted"/>
<evidence type="ECO:0000256" key="2">
    <source>
        <dbReference type="ARBA" id="ARBA00011353"/>
    </source>
</evidence>
<dbReference type="PROSITE" id="PS51194">
    <property type="entry name" value="HELICASE_CTER"/>
    <property type="match status" value="1"/>
</dbReference>
<dbReference type="SMART" id="SM00490">
    <property type="entry name" value="HELICc"/>
    <property type="match status" value="1"/>
</dbReference>
<dbReference type="InterPro" id="IPR027417">
    <property type="entry name" value="P-loop_NTPase"/>
</dbReference>
<evidence type="ECO:0000256" key="8">
    <source>
        <dbReference type="ARBA" id="ARBA00022840"/>
    </source>
</evidence>
<dbReference type="GO" id="GO:0008270">
    <property type="term" value="F:zinc ion binding"/>
    <property type="evidence" value="ECO:0007669"/>
    <property type="project" value="UniProtKB-KW"/>
</dbReference>
<feature type="compositionally biased region" description="Low complexity" evidence="10">
    <location>
        <begin position="171"/>
        <end position="183"/>
    </location>
</feature>
<dbReference type="OrthoDB" id="5857104at2759"/>
<dbReference type="CDD" id="cd18793">
    <property type="entry name" value="SF2_C_SNF"/>
    <property type="match status" value="1"/>
</dbReference>
<dbReference type="GO" id="GO:0003682">
    <property type="term" value="F:chromatin binding"/>
    <property type="evidence" value="ECO:0007669"/>
    <property type="project" value="TreeGrafter"/>
</dbReference>
<dbReference type="Gene3D" id="3.30.40.10">
    <property type="entry name" value="Zinc/RING finger domain, C3HC4 (zinc finger)"/>
    <property type="match status" value="1"/>
</dbReference>
<evidence type="ECO:0000259" key="12">
    <source>
        <dbReference type="PROSITE" id="PS51194"/>
    </source>
</evidence>
<dbReference type="Pfam" id="PF00271">
    <property type="entry name" value="Helicase_C"/>
    <property type="match status" value="1"/>
</dbReference>
<dbReference type="PANTHER" id="PTHR45623:SF17">
    <property type="entry name" value="CHROMODOMAIN-HELICASE-DNA-BINDING PROTEIN 3-RELATED"/>
    <property type="match status" value="1"/>
</dbReference>
<comment type="subunit">
    <text evidence="2">Component of the NuA4 histone acetyltransferase complex.</text>
</comment>
<sequence length="1452" mass="164679">MDSYLLSSGSSSDSVNGDTANLLGSFTTMPPSAPVQAIEIQVPLIDNEEEYEFLPGHDEVDRILHQIKDSDPPRYSTRFKSSDIKMLSASRLRNLENGRDSLSKFHSSTRRMRDVSSGSVSIVGRRRTIRTQEGFVNTATLTFSSDDELAVATVRRRTRRSHVNTDDESDASFSSAPAPAPASRRSNRVIARFHDSSSDKESDMSSNEDTYMPSNKSSTRLRPRRRPGRPRLKEVERPIQRGVRSSQRITLTKSLRERQEDDISEVEDGPAEIKYSGAKEYFTELPKDDPFRLCHRTVCDTCLAHGDSETRGTLVFCQGCTYAYHQKCLGPRNQRDHLVTNLGKSDFILQCRRCLGAAHSKDSLCPHQGLCTQCNEAGTLSKPLRPRLTAKQEQAAREGNEGEDPIFDMEESMKYNINNVMFRCASCNRAWHMSHLPPLQSRTSQRALDDDSNEPQDIADGRFQEYSHRHWTCNDCAHMPGEIETIVAWRPVDLNTYTPGYTSDMMEEGAKEYLLKWKKLSYFQVSWMPGPWVWAMANTAMRRAFARKGLKPKMIAQDAVPEEYLQVDIIFDVKYSNVVSNRTYDIDMARIKEVDKMYVKYKGLMYEDAVWESIPNPKDTEPEQWEDYRVAYLDWVRGRYVHIPRSKTLQRHLATVRSKDFATQLVKQAQPSTLTGGDLMDYQKDGLNWLYYMWYKEQNAILADEMGLGKTIQVIALFATLVEDHKCWPFLVVVPNSTCPNWRREIKTWAPSLRVVTYYGSSAARRISHEYEMFPGSSDLRCHIVVTSYETMIDDRARRIFANIPWAGLVVDEGQRLKNDKNLLYESLSKIKFPFKLLLTGTPLQNNIRELFNILQFIDPSKNATMLEAQYQNFTSEHVTELHEMIRPCFLRRTKAQVLTLPPMAQIIIPVTMTIIQRKLYKSILAKNPQLIRSIFQPSCSLKQSDRHNLNNILIQLRKCLCHPFIYSKAIEERSSSTALSHRNLVEASSKLELLEMLLPKLHECGHRVLLFSQFLDNLDIMEDFLDGLGLLHRRLDGSMSSLQKQKQIDQFNAPNSPYFAFLLSTRSGGVGINLATADTVIILDPDFNPHQDIQALSRAHRIGQQKKVLVFQLMTKGTAEEKIIQIGKKKLALDHVLIECMDAEDDANIDLESILRHGTEAIFNDDTRDDIQYDDKSIEQLLDRSQMENTKVGDDASAESQFSFASVWVSKSGDLEEHGDSETSTPSNNVWEKILKERERAAEEEAKAKAESFGRGKRKRQTVDYSTQYNGNVQQLLSSPAKPGKGDSDAEFNASGGESDQVDTDPDFADEAAIEKEAALVRGSAQARPYKRAKIIDPEPFSGGTDGISEHPVPRCLACDQAHRPGYCPLKLAGVEHCGLCGIAHFGYSRTCPHLNSEAQVAIMLGSLKESTEQRAVIEEATKYIRGVRGDLVRKMKETRDARNAQIASQS</sequence>
<dbReference type="GO" id="GO:0005524">
    <property type="term" value="F:ATP binding"/>
    <property type="evidence" value="ECO:0007669"/>
    <property type="project" value="UniProtKB-KW"/>
</dbReference>
<dbReference type="InterPro" id="IPR019786">
    <property type="entry name" value="Zinc_finger_PHD-type_CS"/>
</dbReference>
<keyword evidence="3" id="KW-0479">Metal-binding</keyword>
<dbReference type="InterPro" id="IPR014001">
    <property type="entry name" value="Helicase_ATP-bd"/>
</dbReference>
<dbReference type="SMART" id="SM00487">
    <property type="entry name" value="DEXDc"/>
    <property type="match status" value="1"/>
</dbReference>
<keyword evidence="5" id="KW-0863">Zinc-finger</keyword>
<feature type="compositionally biased region" description="Basic and acidic residues" evidence="10">
    <location>
        <begin position="192"/>
        <end position="203"/>
    </location>
</feature>
<dbReference type="Pfam" id="PF00176">
    <property type="entry name" value="SNF2-rel_dom"/>
    <property type="match status" value="1"/>
</dbReference>
<dbReference type="InterPro" id="IPR016197">
    <property type="entry name" value="Chromo-like_dom_sf"/>
</dbReference>
<protein>
    <recommendedName>
        <fullName evidence="15">Chromatin remodeling complex subunit</fullName>
    </recommendedName>
</protein>
<name>A0A2B7Y9M1_POLH7</name>
<feature type="compositionally biased region" description="Basic residues" evidence="10">
    <location>
        <begin position="219"/>
        <end position="230"/>
    </location>
</feature>
<evidence type="ECO:0008006" key="15">
    <source>
        <dbReference type="Google" id="ProtNLM"/>
    </source>
</evidence>
<comment type="subcellular location">
    <subcellularLocation>
        <location evidence="1">Nucleus</location>
    </subcellularLocation>
</comment>
<dbReference type="GO" id="GO:0005634">
    <property type="term" value="C:nucleus"/>
    <property type="evidence" value="ECO:0007669"/>
    <property type="project" value="UniProtKB-SubCell"/>
</dbReference>
<dbReference type="Pfam" id="PF23614">
    <property type="entry name" value="DUF7141"/>
    <property type="match status" value="1"/>
</dbReference>
<dbReference type="SUPFAM" id="SSF57903">
    <property type="entry name" value="FYVE/PHD zinc finger"/>
    <property type="match status" value="1"/>
</dbReference>
<reference evidence="13 14" key="1">
    <citation type="submission" date="2017-10" db="EMBL/GenBank/DDBJ databases">
        <title>Comparative genomics in systemic dimorphic fungi from Ajellomycetaceae.</title>
        <authorList>
            <person name="Munoz J.F."/>
            <person name="Mcewen J.G."/>
            <person name="Clay O.K."/>
            <person name="Cuomo C.A."/>
        </authorList>
    </citation>
    <scope>NUCLEOTIDE SEQUENCE [LARGE SCALE GENOMIC DNA]</scope>
    <source>
        <strain evidence="13 14">UAMH7299</strain>
    </source>
</reference>
<dbReference type="GO" id="GO:0003677">
    <property type="term" value="F:DNA binding"/>
    <property type="evidence" value="ECO:0007669"/>
    <property type="project" value="TreeGrafter"/>
</dbReference>
<evidence type="ECO:0000313" key="13">
    <source>
        <dbReference type="EMBL" id="PGH20764.1"/>
    </source>
</evidence>
<dbReference type="EMBL" id="PDNA01000039">
    <property type="protein sequence ID" value="PGH20764.1"/>
    <property type="molecule type" value="Genomic_DNA"/>
</dbReference>
<feature type="region of interest" description="Disordered" evidence="10">
    <location>
        <begin position="1243"/>
        <end position="1262"/>
    </location>
</feature>
<keyword evidence="4" id="KW-0547">Nucleotide-binding</keyword>
<dbReference type="InterPro" id="IPR040934">
    <property type="entry name" value="Znf-CCCH_6"/>
</dbReference>
<evidence type="ECO:0000313" key="14">
    <source>
        <dbReference type="Proteomes" id="UP000224634"/>
    </source>
</evidence>
<evidence type="ECO:0000256" key="5">
    <source>
        <dbReference type="ARBA" id="ARBA00022771"/>
    </source>
</evidence>
<dbReference type="InterPro" id="IPR056616">
    <property type="entry name" value="Chromo_MIT1"/>
</dbReference>
<dbReference type="Gene3D" id="3.40.50.10810">
    <property type="entry name" value="Tandem AAA-ATPase domain"/>
    <property type="match status" value="1"/>
</dbReference>
<dbReference type="SUPFAM" id="SSF52540">
    <property type="entry name" value="P-loop containing nucleoside triphosphate hydrolases"/>
    <property type="match status" value="2"/>
</dbReference>
<dbReference type="Gene3D" id="3.40.50.300">
    <property type="entry name" value="P-loop containing nucleotide triphosphate hydrolases"/>
    <property type="match status" value="1"/>
</dbReference>
<dbReference type="SUPFAM" id="SSF54160">
    <property type="entry name" value="Chromo domain-like"/>
    <property type="match status" value="1"/>
</dbReference>
<dbReference type="Pfam" id="PF15446">
    <property type="entry name" value="zf-PHD-like"/>
    <property type="match status" value="1"/>
</dbReference>
<feature type="region of interest" description="Disordered" evidence="10">
    <location>
        <begin position="155"/>
        <end position="233"/>
    </location>
</feature>
<keyword evidence="6" id="KW-0378">Hydrolase</keyword>
<feature type="domain" description="Helicase ATP-binding" evidence="11">
    <location>
        <begin position="691"/>
        <end position="861"/>
    </location>
</feature>
<evidence type="ECO:0000256" key="9">
    <source>
        <dbReference type="ARBA" id="ARBA00023242"/>
    </source>
</evidence>
<keyword evidence="14" id="KW-1185">Reference proteome</keyword>
<dbReference type="InterPro" id="IPR041684">
    <property type="entry name" value="Znf-PHD-like"/>
</dbReference>
<dbReference type="InterPro" id="IPR000330">
    <property type="entry name" value="SNF2_N"/>
</dbReference>
<evidence type="ECO:0000259" key="11">
    <source>
        <dbReference type="PROSITE" id="PS51192"/>
    </source>
</evidence>
<dbReference type="InterPro" id="IPR001965">
    <property type="entry name" value="Znf_PHD"/>
</dbReference>
<dbReference type="PROSITE" id="PS01359">
    <property type="entry name" value="ZF_PHD_1"/>
    <property type="match status" value="1"/>
</dbReference>
<accession>A0A2B7Y9M1</accession>
<dbReference type="PROSITE" id="PS51192">
    <property type="entry name" value="HELICASE_ATP_BIND_1"/>
    <property type="match status" value="1"/>
</dbReference>